<keyword evidence="2" id="KW-1185">Reference proteome</keyword>
<dbReference type="Proteomes" id="UP000252139">
    <property type="component" value="Unassembled WGS sequence"/>
</dbReference>
<name>A0A367IWA9_RHIAZ</name>
<organism evidence="1 2">
    <name type="scientific">Rhizopus azygosporus</name>
    <name type="common">Rhizopus microsporus var. azygosporus</name>
    <dbReference type="NCBI Taxonomy" id="86630"/>
    <lineage>
        <taxon>Eukaryota</taxon>
        <taxon>Fungi</taxon>
        <taxon>Fungi incertae sedis</taxon>
        <taxon>Mucoromycota</taxon>
        <taxon>Mucoromycotina</taxon>
        <taxon>Mucoromycetes</taxon>
        <taxon>Mucorales</taxon>
        <taxon>Mucorineae</taxon>
        <taxon>Rhizopodaceae</taxon>
        <taxon>Rhizopus</taxon>
    </lineage>
</organism>
<evidence type="ECO:0000313" key="1">
    <source>
        <dbReference type="EMBL" id="RCH81751.1"/>
    </source>
</evidence>
<dbReference type="OrthoDB" id="2289478at2759"/>
<gene>
    <name evidence="1" type="ORF">CU097_002052</name>
</gene>
<sequence length="330" mass="38036">MKFQLYNQIRLIYEAEFRGVAYDTINNYGYGTNHPLKFIRLSYRLLQTASSLPDALIKLWGLLPQATHSMIHVPLSGIPTLYTLFQRAHQNGRPAPKFMIPNGNFFRLTDFDRFYFGHENKMYLWNTVFNIGKLDTRILANPATSHLAYSMKTDGHMISILYEKTSVEFVPQAKNDLIRQKKNIDFTNRTKGSYPLYKEPTDITANDRIIGIDPGVRDIIYAIDCDADELVDKRSTKQYSFAYSNTSYKLRSGMNWIKQKELASRLSSDIQASYDQLKTRNTYTNQGVMDLLHSIALTHNKSVLIEYVRSNFNIRSRPAALSRGQQDQGN</sequence>
<evidence type="ECO:0000313" key="2">
    <source>
        <dbReference type="Proteomes" id="UP000252139"/>
    </source>
</evidence>
<proteinExistence type="predicted"/>
<dbReference type="AlphaFoldDB" id="A0A367IWA9"/>
<dbReference type="EMBL" id="PJQL01003299">
    <property type="protein sequence ID" value="RCH81751.1"/>
    <property type="molecule type" value="Genomic_DNA"/>
</dbReference>
<reference evidence="1 2" key="1">
    <citation type="journal article" date="2018" name="G3 (Bethesda)">
        <title>Phylogenetic and Phylogenomic Definition of Rhizopus Species.</title>
        <authorList>
            <person name="Gryganskyi A.P."/>
            <person name="Golan J."/>
            <person name="Dolatabadi S."/>
            <person name="Mondo S."/>
            <person name="Robb S."/>
            <person name="Idnurm A."/>
            <person name="Muszewska A."/>
            <person name="Steczkiewicz K."/>
            <person name="Masonjones S."/>
            <person name="Liao H.L."/>
            <person name="Gajdeczka M.T."/>
            <person name="Anike F."/>
            <person name="Vuek A."/>
            <person name="Anishchenko I.M."/>
            <person name="Voigt K."/>
            <person name="de Hoog G.S."/>
            <person name="Smith M.E."/>
            <person name="Heitman J."/>
            <person name="Vilgalys R."/>
            <person name="Stajich J.E."/>
        </authorList>
    </citation>
    <scope>NUCLEOTIDE SEQUENCE [LARGE SCALE GENOMIC DNA]</scope>
    <source>
        <strain evidence="1 2">CBS 357.93</strain>
    </source>
</reference>
<protein>
    <recommendedName>
        <fullName evidence="3">Transposase</fullName>
    </recommendedName>
</protein>
<comment type="caution">
    <text evidence="1">The sequence shown here is derived from an EMBL/GenBank/DDBJ whole genome shotgun (WGS) entry which is preliminary data.</text>
</comment>
<evidence type="ECO:0008006" key="3">
    <source>
        <dbReference type="Google" id="ProtNLM"/>
    </source>
</evidence>
<accession>A0A367IWA9</accession>